<dbReference type="InterPro" id="IPR003120">
    <property type="entry name" value="Ste12"/>
</dbReference>
<dbReference type="SMART" id="SM00424">
    <property type="entry name" value="STE"/>
    <property type="match status" value="1"/>
</dbReference>
<feature type="compositionally biased region" description="Low complexity" evidence="6">
    <location>
        <begin position="208"/>
        <end position="217"/>
    </location>
</feature>
<dbReference type="Pfam" id="PF02200">
    <property type="entry name" value="STE"/>
    <property type="match status" value="1"/>
</dbReference>
<dbReference type="GeneID" id="88173607"/>
<evidence type="ECO:0000256" key="6">
    <source>
        <dbReference type="SAM" id="MobiDB-lite"/>
    </source>
</evidence>
<name>A0AAX4HA94_9ASCO</name>
<keyword evidence="4" id="KW-0539">Nucleus</keyword>
<evidence type="ECO:0000313" key="7">
    <source>
        <dbReference type="EMBL" id="WPK25236.1"/>
    </source>
</evidence>
<evidence type="ECO:0000256" key="1">
    <source>
        <dbReference type="ARBA" id="ARBA00004123"/>
    </source>
</evidence>
<dbReference type="GO" id="GO:1990526">
    <property type="term" value="C:Ste12p-Dig1p-Dig2p complex"/>
    <property type="evidence" value="ECO:0007669"/>
    <property type="project" value="TreeGrafter"/>
</dbReference>
<sequence>MTNDKEAKTDEVVSTTEAVRLVEDMRFFLLTAPANWLGNQIIRRYCLNNEEGYVSCVRWNGLFFITGTDIVRCIMYKFHHFGRTITDRKKFEEGVFLDLRNLRVGNDSVLENPKLEFLDFLHKNKCIRTQKKQKVFFWFNVAHDKLMADALERDIKRERQNQLAVSVALREPALSFNYKAGSSQSLEEQLTAHLAQAKFRAPPLSALSLPSTASSESTHYDQVGSRPNTPLESKDRKRSPETSPEVPVVKKLRRDINEDDFPLDYIDREVPYPSAGQDILYPPFFGPSPGYFHHGAFPPLQSSPVNIIRNDDYILEQSPLPKYPAVPIHMLVPRLASDNNQSFPILPPLSAIPGIWSSYGSHLPLLATDGRMMFGATPIPLSASSQMPCTFDNYYQDSNGKTISLPQIKDPEHDARGLSLPKIDSGDKSVKTEVPGKKSIPTPESTQQASET</sequence>
<evidence type="ECO:0000256" key="5">
    <source>
        <dbReference type="ARBA" id="ARBA00024345"/>
    </source>
</evidence>
<dbReference type="EMBL" id="CP138896">
    <property type="protein sequence ID" value="WPK25236.1"/>
    <property type="molecule type" value="Genomic_DNA"/>
</dbReference>
<dbReference type="Proteomes" id="UP001338582">
    <property type="component" value="Chromosome 3"/>
</dbReference>
<comment type="similarity">
    <text evidence="5">Belongs to the STE12 transcription factor family.</text>
</comment>
<reference evidence="7 8" key="1">
    <citation type="submission" date="2023-10" db="EMBL/GenBank/DDBJ databases">
        <title>Draft Genome Sequence of Candida saopaulonensis from a very Premature Infant with Sepsis.</title>
        <authorList>
            <person name="Ning Y."/>
            <person name="Dai R."/>
            <person name="Xiao M."/>
            <person name="Xu Y."/>
            <person name="Yan Q."/>
            <person name="Zhang L."/>
        </authorList>
    </citation>
    <scope>NUCLEOTIDE SEQUENCE [LARGE SCALE GENOMIC DNA]</scope>
    <source>
        <strain evidence="7 8">19XY460</strain>
    </source>
</reference>
<feature type="compositionally biased region" description="Polar residues" evidence="6">
    <location>
        <begin position="442"/>
        <end position="452"/>
    </location>
</feature>
<keyword evidence="2" id="KW-0805">Transcription regulation</keyword>
<dbReference type="GO" id="GO:0005634">
    <property type="term" value="C:nucleus"/>
    <property type="evidence" value="ECO:0007669"/>
    <property type="project" value="UniProtKB-SubCell"/>
</dbReference>
<dbReference type="GO" id="GO:2000220">
    <property type="term" value="P:regulation of pseudohyphal growth"/>
    <property type="evidence" value="ECO:0007669"/>
    <property type="project" value="TreeGrafter"/>
</dbReference>
<keyword evidence="3" id="KW-0804">Transcription</keyword>
<organism evidence="7 8">
    <name type="scientific">Australozyma saopauloensis</name>
    <dbReference type="NCBI Taxonomy" id="291208"/>
    <lineage>
        <taxon>Eukaryota</taxon>
        <taxon>Fungi</taxon>
        <taxon>Dikarya</taxon>
        <taxon>Ascomycota</taxon>
        <taxon>Saccharomycotina</taxon>
        <taxon>Pichiomycetes</taxon>
        <taxon>Metschnikowiaceae</taxon>
        <taxon>Australozyma</taxon>
    </lineage>
</organism>
<accession>A0AAX4HA94</accession>
<evidence type="ECO:0000256" key="3">
    <source>
        <dbReference type="ARBA" id="ARBA00023163"/>
    </source>
</evidence>
<dbReference type="PANTHER" id="PTHR47427">
    <property type="entry name" value="PROTEIN STE12"/>
    <property type="match status" value="1"/>
</dbReference>
<dbReference type="PANTHER" id="PTHR47427:SF1">
    <property type="entry name" value="PROTEIN STE12"/>
    <property type="match status" value="1"/>
</dbReference>
<proteinExistence type="inferred from homology"/>
<gene>
    <name evidence="7" type="ORF">PUMCH_002542</name>
</gene>
<evidence type="ECO:0000256" key="2">
    <source>
        <dbReference type="ARBA" id="ARBA00023015"/>
    </source>
</evidence>
<feature type="region of interest" description="Disordered" evidence="6">
    <location>
        <begin position="208"/>
        <end position="248"/>
    </location>
</feature>
<dbReference type="RefSeq" id="XP_062877619.1">
    <property type="nucleotide sequence ID" value="XM_063021549.1"/>
</dbReference>
<evidence type="ECO:0000313" key="8">
    <source>
        <dbReference type="Proteomes" id="UP001338582"/>
    </source>
</evidence>
<dbReference type="GO" id="GO:0003700">
    <property type="term" value="F:DNA-binding transcription factor activity"/>
    <property type="evidence" value="ECO:0007669"/>
    <property type="project" value="InterPro"/>
</dbReference>
<feature type="region of interest" description="Disordered" evidence="6">
    <location>
        <begin position="402"/>
        <end position="452"/>
    </location>
</feature>
<dbReference type="AlphaFoldDB" id="A0AAX4HA94"/>
<comment type="subcellular location">
    <subcellularLocation>
        <location evidence="1">Nucleus</location>
    </subcellularLocation>
</comment>
<keyword evidence="8" id="KW-1185">Reference proteome</keyword>
<dbReference type="KEGG" id="asau:88173607"/>
<dbReference type="InterPro" id="IPR052127">
    <property type="entry name" value="STE12_transcription_factor"/>
</dbReference>
<protein>
    <submittedName>
        <fullName evidence="7">Uncharacterized protein</fullName>
    </submittedName>
</protein>
<evidence type="ECO:0000256" key="4">
    <source>
        <dbReference type="ARBA" id="ARBA00023242"/>
    </source>
</evidence>
<dbReference type="GO" id="GO:1990527">
    <property type="term" value="C:Tec1p-Ste12p-Dig1p complex"/>
    <property type="evidence" value="ECO:0007669"/>
    <property type="project" value="TreeGrafter"/>
</dbReference>
<feature type="compositionally biased region" description="Basic and acidic residues" evidence="6">
    <location>
        <begin position="424"/>
        <end position="436"/>
    </location>
</feature>